<dbReference type="FunFam" id="3.30.430.20:FF:000003">
    <property type="entry name" value="Cysteine-rich RLK (RECEPTOR-like protein kinase) 10"/>
    <property type="match status" value="1"/>
</dbReference>
<dbReference type="PANTHER" id="PTHR32099:SF92">
    <property type="entry name" value="CYSTEINE-RICH RECEPTOR-LIKE PROTEIN KINASE 11"/>
    <property type="match status" value="1"/>
</dbReference>
<evidence type="ECO:0000256" key="5">
    <source>
        <dbReference type="SAM" id="SignalP"/>
    </source>
</evidence>
<feature type="domain" description="Gnk2-homologous" evidence="6">
    <location>
        <begin position="22"/>
        <end position="127"/>
    </location>
</feature>
<dbReference type="EMBL" id="AWWV01010334">
    <property type="protein sequence ID" value="OMO79992.1"/>
    <property type="molecule type" value="Genomic_DNA"/>
</dbReference>
<dbReference type="AlphaFoldDB" id="A0A1R3IBL4"/>
<keyword evidence="4" id="KW-0472">Membrane</keyword>
<protein>
    <recommendedName>
        <fullName evidence="6">Gnk2-homologous domain-containing protein</fullName>
    </recommendedName>
</protein>
<dbReference type="STRING" id="210143.A0A1R3IBL4"/>
<dbReference type="PROSITE" id="PS51473">
    <property type="entry name" value="GNK2"/>
    <property type="match status" value="2"/>
</dbReference>
<dbReference type="InterPro" id="IPR038408">
    <property type="entry name" value="GNK2_sf"/>
</dbReference>
<name>A0A1R3IBL4_COCAP</name>
<dbReference type="Pfam" id="PF01657">
    <property type="entry name" value="Stress-antifung"/>
    <property type="match status" value="2"/>
</dbReference>
<proteinExistence type="predicted"/>
<dbReference type="Gramene" id="OMO79992">
    <property type="protein sequence ID" value="OMO79992"/>
    <property type="gene ID" value="CCACVL1_13236"/>
</dbReference>
<accession>A0A1R3IBL4</accession>
<dbReference type="CDD" id="cd23509">
    <property type="entry name" value="Gnk2-like"/>
    <property type="match status" value="2"/>
</dbReference>
<evidence type="ECO:0000313" key="8">
    <source>
        <dbReference type="Proteomes" id="UP000188268"/>
    </source>
</evidence>
<gene>
    <name evidence="7" type="ORF">CCACVL1_13236</name>
</gene>
<reference evidence="7 8" key="1">
    <citation type="submission" date="2013-09" db="EMBL/GenBank/DDBJ databases">
        <title>Corchorus capsularis genome sequencing.</title>
        <authorList>
            <person name="Alam M."/>
            <person name="Haque M.S."/>
            <person name="Islam M.S."/>
            <person name="Emdad E.M."/>
            <person name="Islam M.M."/>
            <person name="Ahmed B."/>
            <person name="Halim A."/>
            <person name="Hossen Q.M.M."/>
            <person name="Hossain M.Z."/>
            <person name="Ahmed R."/>
            <person name="Khan M.M."/>
            <person name="Islam R."/>
            <person name="Rashid M.M."/>
            <person name="Khan S.A."/>
            <person name="Rahman M.S."/>
            <person name="Alam M."/>
        </authorList>
    </citation>
    <scope>NUCLEOTIDE SEQUENCE [LARGE SCALE GENOMIC DNA]</scope>
    <source>
        <strain evidence="8">cv. CVL-1</strain>
        <tissue evidence="7">Whole seedling</tissue>
    </source>
</reference>
<feature type="compositionally biased region" description="Pro residues" evidence="3">
    <location>
        <begin position="256"/>
        <end position="269"/>
    </location>
</feature>
<evidence type="ECO:0000256" key="2">
    <source>
        <dbReference type="ARBA" id="ARBA00022737"/>
    </source>
</evidence>
<keyword evidence="2" id="KW-0677">Repeat</keyword>
<keyword evidence="8" id="KW-1185">Reference proteome</keyword>
<evidence type="ECO:0000256" key="3">
    <source>
        <dbReference type="SAM" id="MobiDB-lite"/>
    </source>
</evidence>
<feature type="domain" description="Gnk2-homologous" evidence="6">
    <location>
        <begin position="133"/>
        <end position="242"/>
    </location>
</feature>
<organism evidence="7 8">
    <name type="scientific">Corchorus capsularis</name>
    <name type="common">Jute</name>
    <dbReference type="NCBI Taxonomy" id="210143"/>
    <lineage>
        <taxon>Eukaryota</taxon>
        <taxon>Viridiplantae</taxon>
        <taxon>Streptophyta</taxon>
        <taxon>Embryophyta</taxon>
        <taxon>Tracheophyta</taxon>
        <taxon>Spermatophyta</taxon>
        <taxon>Magnoliopsida</taxon>
        <taxon>eudicotyledons</taxon>
        <taxon>Gunneridae</taxon>
        <taxon>Pentapetalae</taxon>
        <taxon>rosids</taxon>
        <taxon>malvids</taxon>
        <taxon>Malvales</taxon>
        <taxon>Malvaceae</taxon>
        <taxon>Grewioideae</taxon>
        <taxon>Apeibeae</taxon>
        <taxon>Corchorus</taxon>
    </lineage>
</organism>
<dbReference type="OrthoDB" id="4062651at2759"/>
<dbReference type="PANTHER" id="PTHR32099">
    <property type="entry name" value="CYSTEINE-RICH REPEAT SECRETORY PROTEIN"/>
    <property type="match status" value="1"/>
</dbReference>
<evidence type="ECO:0000313" key="7">
    <source>
        <dbReference type="EMBL" id="OMO79992.1"/>
    </source>
</evidence>
<keyword evidence="4" id="KW-0812">Transmembrane</keyword>
<dbReference type="InterPro" id="IPR002902">
    <property type="entry name" value="GNK2"/>
</dbReference>
<feature type="chain" id="PRO_5012797159" description="Gnk2-homologous domain-containing protein" evidence="5">
    <location>
        <begin position="24"/>
        <end position="340"/>
    </location>
</feature>
<evidence type="ECO:0000256" key="1">
    <source>
        <dbReference type="ARBA" id="ARBA00022729"/>
    </source>
</evidence>
<evidence type="ECO:0000256" key="4">
    <source>
        <dbReference type="SAM" id="Phobius"/>
    </source>
</evidence>
<keyword evidence="4" id="KW-1133">Transmembrane helix</keyword>
<keyword evidence="1 5" id="KW-0732">Signal</keyword>
<evidence type="ECO:0000259" key="6">
    <source>
        <dbReference type="PROSITE" id="PS51473"/>
    </source>
</evidence>
<comment type="caution">
    <text evidence="7">The sequence shown here is derived from an EMBL/GenBank/DDBJ whole genome shotgun (WGS) entry which is preliminary data.</text>
</comment>
<sequence>MRLNGINVSFLLSLLISVCLATAQKERCYDTGNFTTNSTYGRNRDQILASFPANVSSNGGFFTATLGQDSNKVYALGLCRGDSSSDICYSCINSSMHKLIASCPNQKEALSWGADPPCIVRYADRLIFEVLDLEPTDAGYNTGDVPSANLTQFDLVWESLMDSVVKKASTGSSTLKYATGEADVTTFLKIYALMQCTPDLSQENCDSCLRQSAIYYQGCCHGKQGGYVQKPNCLFRWDLYPFYVSNASTSATAPSLSPPPATASPPPPFSTNTTIKRGDGGIASQTLAAIFVPIVVIFIVAVAVIAVALLLKRRKKTRQLQDVNGKLFLDFNLFVGSLAS</sequence>
<dbReference type="Proteomes" id="UP000188268">
    <property type="component" value="Unassembled WGS sequence"/>
</dbReference>
<feature type="transmembrane region" description="Helical" evidence="4">
    <location>
        <begin position="287"/>
        <end position="311"/>
    </location>
</feature>
<dbReference type="FunFam" id="3.30.430.20:FF:000007">
    <property type="entry name" value="Cysteine-rich receptor-like protein kinase 11"/>
    <property type="match status" value="1"/>
</dbReference>
<dbReference type="OMA" id="IWDELMS"/>
<feature type="signal peptide" evidence="5">
    <location>
        <begin position="1"/>
        <end position="23"/>
    </location>
</feature>
<feature type="region of interest" description="Disordered" evidence="3">
    <location>
        <begin position="252"/>
        <end position="272"/>
    </location>
</feature>
<dbReference type="Gene3D" id="3.30.430.20">
    <property type="entry name" value="Gnk2 domain, C-X8-C-X2-C motif"/>
    <property type="match status" value="2"/>
</dbReference>